<name>A0AAD1VZ21_PELCU</name>
<dbReference type="Gene3D" id="3.30.60.30">
    <property type="match status" value="1"/>
</dbReference>
<dbReference type="InterPro" id="IPR001239">
    <property type="entry name" value="Prot_inh_Kazal-m"/>
</dbReference>
<dbReference type="Pfam" id="PF00050">
    <property type="entry name" value="Kazal_1"/>
    <property type="match status" value="1"/>
</dbReference>
<evidence type="ECO:0000256" key="5">
    <source>
        <dbReference type="ARBA" id="ARBA00023157"/>
    </source>
</evidence>
<dbReference type="AlphaFoldDB" id="A0AAD1VZ21"/>
<keyword evidence="6" id="KW-0732">Signal</keyword>
<dbReference type="InterPro" id="IPR036058">
    <property type="entry name" value="Kazal_dom_sf"/>
</dbReference>
<keyword evidence="2" id="KW-0964">Secreted</keyword>
<evidence type="ECO:0000313" key="9">
    <source>
        <dbReference type="Proteomes" id="UP001295444"/>
    </source>
</evidence>
<dbReference type="GO" id="GO:0004867">
    <property type="term" value="F:serine-type endopeptidase inhibitor activity"/>
    <property type="evidence" value="ECO:0007669"/>
    <property type="project" value="UniProtKB-KW"/>
</dbReference>
<dbReference type="PROSITE" id="PS00282">
    <property type="entry name" value="KAZAL_1"/>
    <property type="match status" value="1"/>
</dbReference>
<feature type="chain" id="PRO_5042206416" evidence="6">
    <location>
        <begin position="25"/>
        <end position="77"/>
    </location>
</feature>
<dbReference type="SMART" id="SM00280">
    <property type="entry name" value="KAZAL"/>
    <property type="match status" value="1"/>
</dbReference>
<organism evidence="8 9">
    <name type="scientific">Pelobates cultripes</name>
    <name type="common">Western spadefoot toad</name>
    <dbReference type="NCBI Taxonomy" id="61616"/>
    <lineage>
        <taxon>Eukaryota</taxon>
        <taxon>Metazoa</taxon>
        <taxon>Chordata</taxon>
        <taxon>Craniata</taxon>
        <taxon>Vertebrata</taxon>
        <taxon>Euteleostomi</taxon>
        <taxon>Amphibia</taxon>
        <taxon>Batrachia</taxon>
        <taxon>Anura</taxon>
        <taxon>Pelobatoidea</taxon>
        <taxon>Pelobatidae</taxon>
        <taxon>Pelobates</taxon>
    </lineage>
</organism>
<evidence type="ECO:0000256" key="1">
    <source>
        <dbReference type="ARBA" id="ARBA00004613"/>
    </source>
</evidence>
<dbReference type="CDD" id="cd01327">
    <property type="entry name" value="KAZAL_PSTI"/>
    <property type="match status" value="1"/>
</dbReference>
<keyword evidence="3 8" id="KW-0646">Protease inhibitor</keyword>
<comment type="subcellular location">
    <subcellularLocation>
        <location evidence="1">Secreted</location>
    </subcellularLocation>
</comment>
<keyword evidence="4 8" id="KW-0722">Serine protease inhibitor</keyword>
<evidence type="ECO:0000259" key="7">
    <source>
        <dbReference type="PROSITE" id="PS51465"/>
    </source>
</evidence>
<dbReference type="PROSITE" id="PS51465">
    <property type="entry name" value="KAZAL_2"/>
    <property type="match status" value="1"/>
</dbReference>
<dbReference type="EMBL" id="OW240914">
    <property type="protein sequence ID" value="CAH2277274.1"/>
    <property type="molecule type" value="Genomic_DNA"/>
</dbReference>
<keyword evidence="5" id="KW-1015">Disulfide bond</keyword>
<dbReference type="SUPFAM" id="SSF100895">
    <property type="entry name" value="Kazal-type serine protease inhibitors"/>
    <property type="match status" value="1"/>
</dbReference>
<dbReference type="InterPro" id="IPR002350">
    <property type="entry name" value="Kazal_dom"/>
</dbReference>
<feature type="signal peptide" evidence="6">
    <location>
        <begin position="1"/>
        <end position="24"/>
    </location>
</feature>
<sequence length="77" mass="8448">MKLAVTITLLMVVLLSLFSGYIKAEREPTCDGAAHGCPRNYDPVCGTDGKTYSNECLLCVENLKKNIHSRITKNGKC</sequence>
<protein>
    <submittedName>
        <fullName evidence="8">Serine protease inhibitor Kazal-type 1</fullName>
    </submittedName>
</protein>
<proteinExistence type="predicted"/>
<evidence type="ECO:0000256" key="4">
    <source>
        <dbReference type="ARBA" id="ARBA00022900"/>
    </source>
</evidence>
<evidence type="ECO:0000313" key="8">
    <source>
        <dbReference type="EMBL" id="CAH2277274.1"/>
    </source>
</evidence>
<evidence type="ECO:0000256" key="2">
    <source>
        <dbReference type="ARBA" id="ARBA00022525"/>
    </source>
</evidence>
<dbReference type="PRINTS" id="PR00290">
    <property type="entry name" value="KAZALINHBTR"/>
</dbReference>
<feature type="domain" description="Kazal-like" evidence="7">
    <location>
        <begin position="24"/>
        <end position="77"/>
    </location>
</feature>
<evidence type="ECO:0000256" key="6">
    <source>
        <dbReference type="SAM" id="SignalP"/>
    </source>
</evidence>
<gene>
    <name evidence="8" type="ORF">PECUL_23A023906</name>
</gene>
<dbReference type="Proteomes" id="UP001295444">
    <property type="component" value="Chromosome 03"/>
</dbReference>
<reference evidence="8" key="1">
    <citation type="submission" date="2022-03" db="EMBL/GenBank/DDBJ databases">
        <authorList>
            <person name="Alioto T."/>
            <person name="Alioto T."/>
            <person name="Gomez Garrido J."/>
        </authorList>
    </citation>
    <scope>NUCLEOTIDE SEQUENCE</scope>
</reference>
<evidence type="ECO:0000256" key="3">
    <source>
        <dbReference type="ARBA" id="ARBA00022690"/>
    </source>
</evidence>
<dbReference type="PANTHER" id="PTHR21312:SF28">
    <property type="entry name" value="OVOINHIBITOR-RELATED"/>
    <property type="match status" value="1"/>
</dbReference>
<keyword evidence="9" id="KW-1185">Reference proteome</keyword>
<dbReference type="PANTHER" id="PTHR21312">
    <property type="entry name" value="SERINE PROTEASE INHIBITOR"/>
    <property type="match status" value="1"/>
</dbReference>
<accession>A0AAD1VZ21</accession>
<dbReference type="GO" id="GO:0005576">
    <property type="term" value="C:extracellular region"/>
    <property type="evidence" value="ECO:0007669"/>
    <property type="project" value="UniProtKB-SubCell"/>
</dbReference>